<accession>A0ABV6Y790</accession>
<dbReference type="RefSeq" id="WP_377029650.1">
    <property type="nucleotide sequence ID" value="NZ_JBHOMY010000026.1"/>
</dbReference>
<name>A0ABV6Y790_9HYPH</name>
<keyword evidence="2" id="KW-1185">Reference proteome</keyword>
<organism evidence="1 2">
    <name type="scientific">Microvirga arabica</name>
    <dbReference type="NCBI Taxonomy" id="1128671"/>
    <lineage>
        <taxon>Bacteria</taxon>
        <taxon>Pseudomonadati</taxon>
        <taxon>Pseudomonadota</taxon>
        <taxon>Alphaproteobacteria</taxon>
        <taxon>Hyphomicrobiales</taxon>
        <taxon>Methylobacteriaceae</taxon>
        <taxon>Microvirga</taxon>
    </lineage>
</organism>
<dbReference type="EMBL" id="JBHOMY010000026">
    <property type="protein sequence ID" value="MFC1457137.1"/>
    <property type="molecule type" value="Genomic_DNA"/>
</dbReference>
<sequence length="68" mass="7406">MAACHSLERKILAALKAAFAEERLDIAEHLVCALEVLESEPTPGSALGQAYAMIAGSQRKQRRSRRPS</sequence>
<proteinExistence type="predicted"/>
<evidence type="ECO:0000313" key="1">
    <source>
        <dbReference type="EMBL" id="MFC1457137.1"/>
    </source>
</evidence>
<dbReference type="Proteomes" id="UP001593940">
    <property type="component" value="Unassembled WGS sequence"/>
</dbReference>
<gene>
    <name evidence="1" type="ORF">ACETIH_10475</name>
</gene>
<protein>
    <submittedName>
        <fullName evidence="1">Uncharacterized protein</fullName>
    </submittedName>
</protein>
<reference evidence="1 2" key="1">
    <citation type="submission" date="2024-09" db="EMBL/GenBank/DDBJ databases">
        <title>Nodulacao em especies de Leguminosae Basais da Amazonia e Caracterizacao dos Rizobios e Bacterias Associadas aos Nodulos.</title>
        <authorList>
            <person name="Jambeiro I.C.A."/>
            <person name="Lopes I.S."/>
            <person name="Aguiar E.R.G.R."/>
            <person name="Santos A.F.J."/>
            <person name="Dos Santos J.M.F."/>
            <person name="Gross E."/>
        </authorList>
    </citation>
    <scope>NUCLEOTIDE SEQUENCE [LARGE SCALE GENOMIC DNA]</scope>
    <source>
        <strain evidence="1 2">BRUESC1165</strain>
    </source>
</reference>
<comment type="caution">
    <text evidence="1">The sequence shown here is derived from an EMBL/GenBank/DDBJ whole genome shotgun (WGS) entry which is preliminary data.</text>
</comment>
<evidence type="ECO:0000313" key="2">
    <source>
        <dbReference type="Proteomes" id="UP001593940"/>
    </source>
</evidence>